<feature type="compositionally biased region" description="Basic and acidic residues" evidence="4">
    <location>
        <begin position="109"/>
        <end position="125"/>
    </location>
</feature>
<dbReference type="Pfam" id="PF07716">
    <property type="entry name" value="bZIP_2"/>
    <property type="match status" value="1"/>
</dbReference>
<evidence type="ECO:0000259" key="5">
    <source>
        <dbReference type="PROSITE" id="PS50217"/>
    </source>
</evidence>
<evidence type="ECO:0000313" key="6">
    <source>
        <dbReference type="EMBL" id="KAE8152383.1"/>
    </source>
</evidence>
<organism evidence="6 7">
    <name type="scientific">Aspergillus avenaceus</name>
    <dbReference type="NCBI Taxonomy" id="36643"/>
    <lineage>
        <taxon>Eukaryota</taxon>
        <taxon>Fungi</taxon>
        <taxon>Dikarya</taxon>
        <taxon>Ascomycota</taxon>
        <taxon>Pezizomycotina</taxon>
        <taxon>Eurotiomycetes</taxon>
        <taxon>Eurotiomycetidae</taxon>
        <taxon>Eurotiales</taxon>
        <taxon>Aspergillaceae</taxon>
        <taxon>Aspergillus</taxon>
        <taxon>Aspergillus subgen. Circumdati</taxon>
    </lineage>
</organism>
<accession>A0A5N6U184</accession>
<feature type="compositionally biased region" description="Low complexity" evidence="4">
    <location>
        <begin position="80"/>
        <end position="91"/>
    </location>
</feature>
<keyword evidence="7" id="KW-1185">Reference proteome</keyword>
<gene>
    <name evidence="6" type="ORF">BDV25DRAFT_70139</name>
</gene>
<dbReference type="CDD" id="cd14686">
    <property type="entry name" value="bZIP"/>
    <property type="match status" value="1"/>
</dbReference>
<dbReference type="GO" id="GO:0000978">
    <property type="term" value="F:RNA polymerase II cis-regulatory region sequence-specific DNA binding"/>
    <property type="evidence" value="ECO:0007669"/>
    <property type="project" value="TreeGrafter"/>
</dbReference>
<dbReference type="SMART" id="SM00338">
    <property type="entry name" value="BRLZ"/>
    <property type="match status" value="1"/>
</dbReference>
<evidence type="ECO:0000256" key="1">
    <source>
        <dbReference type="ARBA" id="ARBA00023015"/>
    </source>
</evidence>
<dbReference type="AlphaFoldDB" id="A0A5N6U184"/>
<proteinExistence type="predicted"/>
<feature type="region of interest" description="Disordered" evidence="4">
    <location>
        <begin position="54"/>
        <end position="125"/>
    </location>
</feature>
<dbReference type="Gene3D" id="1.20.5.170">
    <property type="match status" value="1"/>
</dbReference>
<dbReference type="InterPro" id="IPR004827">
    <property type="entry name" value="bZIP"/>
</dbReference>
<dbReference type="PANTHER" id="PTHR23351">
    <property type="entry name" value="FOS TRANSCRIPTION FACTOR-RELATED"/>
    <property type="match status" value="1"/>
</dbReference>
<dbReference type="EMBL" id="ML742054">
    <property type="protein sequence ID" value="KAE8152383.1"/>
    <property type="molecule type" value="Genomic_DNA"/>
</dbReference>
<evidence type="ECO:0000256" key="3">
    <source>
        <dbReference type="ARBA" id="ARBA00023163"/>
    </source>
</evidence>
<evidence type="ECO:0000256" key="2">
    <source>
        <dbReference type="ARBA" id="ARBA00023125"/>
    </source>
</evidence>
<protein>
    <recommendedName>
        <fullName evidence="5">BZIP domain-containing protein</fullName>
    </recommendedName>
</protein>
<dbReference type="InterPro" id="IPR000837">
    <property type="entry name" value="AP-1"/>
</dbReference>
<keyword evidence="3" id="KW-0804">Transcription</keyword>
<dbReference type="PANTHER" id="PTHR23351:SF24">
    <property type="entry name" value="ACTIVATING TRANSCRIPTION FACTOR 3-RELATED"/>
    <property type="match status" value="1"/>
</dbReference>
<dbReference type="SUPFAM" id="SSF57959">
    <property type="entry name" value="Leucine zipper domain"/>
    <property type="match status" value="1"/>
</dbReference>
<dbReference type="GO" id="GO:0000981">
    <property type="term" value="F:DNA-binding transcription factor activity, RNA polymerase II-specific"/>
    <property type="evidence" value="ECO:0007669"/>
    <property type="project" value="TreeGrafter"/>
</dbReference>
<dbReference type="GO" id="GO:0005634">
    <property type="term" value="C:nucleus"/>
    <property type="evidence" value="ECO:0007669"/>
    <property type="project" value="TreeGrafter"/>
</dbReference>
<name>A0A5N6U184_ASPAV</name>
<dbReference type="InterPro" id="IPR046347">
    <property type="entry name" value="bZIP_sf"/>
</dbReference>
<evidence type="ECO:0000313" key="7">
    <source>
        <dbReference type="Proteomes" id="UP000325780"/>
    </source>
</evidence>
<evidence type="ECO:0000256" key="4">
    <source>
        <dbReference type="SAM" id="MobiDB-lite"/>
    </source>
</evidence>
<reference evidence="6 7" key="1">
    <citation type="submission" date="2019-04" db="EMBL/GenBank/DDBJ databases">
        <title>Friends and foes A comparative genomics study of 23 Aspergillus species from section Flavi.</title>
        <authorList>
            <consortium name="DOE Joint Genome Institute"/>
            <person name="Kjaerbolling I."/>
            <person name="Vesth T."/>
            <person name="Frisvad J.C."/>
            <person name="Nybo J.L."/>
            <person name="Theobald S."/>
            <person name="Kildgaard S."/>
            <person name="Isbrandt T."/>
            <person name="Kuo A."/>
            <person name="Sato A."/>
            <person name="Lyhne E.K."/>
            <person name="Kogle M.E."/>
            <person name="Wiebenga A."/>
            <person name="Kun R.S."/>
            <person name="Lubbers R.J."/>
            <person name="Makela M.R."/>
            <person name="Barry K."/>
            <person name="Chovatia M."/>
            <person name="Clum A."/>
            <person name="Daum C."/>
            <person name="Haridas S."/>
            <person name="He G."/>
            <person name="LaButti K."/>
            <person name="Lipzen A."/>
            <person name="Mondo S."/>
            <person name="Riley R."/>
            <person name="Salamov A."/>
            <person name="Simmons B.A."/>
            <person name="Magnuson J.K."/>
            <person name="Henrissat B."/>
            <person name="Mortensen U.H."/>
            <person name="Larsen T.O."/>
            <person name="Devries R.P."/>
            <person name="Grigoriev I.V."/>
            <person name="Machida M."/>
            <person name="Baker S.E."/>
            <person name="Andersen M.R."/>
        </authorList>
    </citation>
    <scope>NUCLEOTIDE SEQUENCE [LARGE SCALE GENOMIC DNA]</scope>
    <source>
        <strain evidence="6 7">IBT 18842</strain>
    </source>
</reference>
<sequence>MASALDPYTMIQDSFLFDLNTIVQPDRAPITHYNIPPPNPHRITKWSQPYIEPPKSMYTTHSNPPEYAHLSTTIPPTPTNPTESSHTSNPTDNPQPTAQPTKKQIRNARYRDRNREAARRSREKQRELTEVLEMRTVALESKRDALLDEVEGLKRTVQELSRVLYCFVDSGSRAVGTGLCVCCGDACVAGWV</sequence>
<dbReference type="PROSITE" id="PS00036">
    <property type="entry name" value="BZIP_BASIC"/>
    <property type="match status" value="1"/>
</dbReference>
<feature type="compositionally biased region" description="Polar residues" evidence="4">
    <location>
        <begin position="92"/>
        <end position="102"/>
    </location>
</feature>
<dbReference type="PROSITE" id="PS50217">
    <property type="entry name" value="BZIP"/>
    <property type="match status" value="1"/>
</dbReference>
<keyword evidence="2" id="KW-0238">DNA-binding</keyword>
<dbReference type="Proteomes" id="UP000325780">
    <property type="component" value="Unassembled WGS sequence"/>
</dbReference>
<feature type="domain" description="BZIP" evidence="5">
    <location>
        <begin position="104"/>
        <end position="164"/>
    </location>
</feature>
<keyword evidence="1" id="KW-0805">Transcription regulation</keyword>